<name>A0ABT6CAU1_9MICO</name>
<dbReference type="InterPro" id="IPR050256">
    <property type="entry name" value="Glycosyltransferase_2"/>
</dbReference>
<keyword evidence="13" id="KW-1185">Reference proteome</keyword>
<dbReference type="InterPro" id="IPR001173">
    <property type="entry name" value="Glyco_trans_2-like"/>
</dbReference>
<evidence type="ECO:0000256" key="7">
    <source>
        <dbReference type="ARBA" id="ARBA00039022"/>
    </source>
</evidence>
<evidence type="ECO:0000256" key="8">
    <source>
        <dbReference type="ARBA" id="ARBA00040894"/>
    </source>
</evidence>
<evidence type="ECO:0000256" key="9">
    <source>
        <dbReference type="ARBA" id="ARBA00048689"/>
    </source>
</evidence>
<dbReference type="RefSeq" id="WP_277193259.1">
    <property type="nucleotide sequence ID" value="NZ_JAROAV010000045.1"/>
</dbReference>
<evidence type="ECO:0000313" key="12">
    <source>
        <dbReference type="EMBL" id="MDF8266010.1"/>
    </source>
</evidence>
<keyword evidence="6" id="KW-0460">Magnesium</keyword>
<dbReference type="SUPFAM" id="SSF53448">
    <property type="entry name" value="Nucleotide-diphospho-sugar transferases"/>
    <property type="match status" value="1"/>
</dbReference>
<dbReference type="PANTHER" id="PTHR48090:SF10">
    <property type="entry name" value="GLUCOSYL-3-PHOSPHOGLYCERATE SYNTHASE"/>
    <property type="match status" value="1"/>
</dbReference>
<dbReference type="EC" id="2.4.1.266" evidence="7"/>
<evidence type="ECO:0000256" key="10">
    <source>
        <dbReference type="ARBA" id="ARBA00048997"/>
    </source>
</evidence>
<comment type="catalytic activity">
    <reaction evidence="10">
        <text>an NDP-alpha-D-glucose + (2R)-3-phosphoglycerate = (2R)-2-O-(alpha-D-glucopyranosyl)-3-phospho-glycerate + a ribonucleoside 5'-diphosphate + H(+)</text>
        <dbReference type="Rhea" id="RHEA:47244"/>
        <dbReference type="ChEBI" id="CHEBI:15378"/>
        <dbReference type="ChEBI" id="CHEBI:57930"/>
        <dbReference type="ChEBI" id="CHEBI:58272"/>
        <dbReference type="ChEBI" id="CHEBI:62600"/>
        <dbReference type="ChEBI" id="CHEBI:76533"/>
        <dbReference type="EC" id="2.4.1.266"/>
    </reaction>
    <physiologicalReaction direction="left-to-right" evidence="10">
        <dbReference type="Rhea" id="RHEA:47245"/>
    </physiologicalReaction>
</comment>
<sequence length="339" mass="36885">MTPGRGRPAVEEDSVQPFVKTWFDRRTSAGSDWSRSELVRLKGSERISVVLPAKDEEATVGAIVTALRRELMEVVPLIDEIVVVDSGSVDATAEVAARAGASVVQQCSVLPRLTDVPGKGEALWKSLLVTEGSIVAFVDADLRDFDEQFVVGLLGPLLTDPGVGFVKAFYDRPLGNGEVLMPAGGGRVTELVARPLLNLHWPALAGFVQPLAGEYAARRSVLEQIPFLSGYGVEIGMLIDVVEEFGLDVMAQVDLGRRQHRNSDDAALGRMAAQVHLAMLSRMHRHGRALMTDEPETVVTQFAREGAFFVPHDHDIAVSERPPMADVPEYRRRLAMEGA</sequence>
<proteinExistence type="inferred from homology"/>
<comment type="similarity">
    <text evidence="3">Belongs to the glycosyltransferase 2 family.</text>
</comment>
<comment type="cofactor">
    <cofactor evidence="1">
        <name>Mn(2+)</name>
        <dbReference type="ChEBI" id="CHEBI:29035"/>
    </cofactor>
</comment>
<dbReference type="Gene3D" id="3.90.550.10">
    <property type="entry name" value="Spore Coat Polysaccharide Biosynthesis Protein SpsA, Chain A"/>
    <property type="match status" value="1"/>
</dbReference>
<organism evidence="12 13">
    <name type="scientific">Luteipulveratus flavus</name>
    <dbReference type="NCBI Taxonomy" id="3031728"/>
    <lineage>
        <taxon>Bacteria</taxon>
        <taxon>Bacillati</taxon>
        <taxon>Actinomycetota</taxon>
        <taxon>Actinomycetes</taxon>
        <taxon>Micrococcales</taxon>
        <taxon>Dermacoccaceae</taxon>
        <taxon>Luteipulveratus</taxon>
    </lineage>
</organism>
<protein>
    <recommendedName>
        <fullName evidence="8">Glucosyl-3-phosphoglycerate synthase</fullName>
        <ecNumber evidence="7">2.4.1.266</ecNumber>
    </recommendedName>
</protein>
<feature type="domain" description="Glycosyltransferase 2-like" evidence="11">
    <location>
        <begin position="48"/>
        <end position="163"/>
    </location>
</feature>
<reference evidence="12 13" key="1">
    <citation type="submission" date="2023-03" db="EMBL/GenBank/DDBJ databases">
        <title>YIM 133296 draft genome.</title>
        <authorList>
            <person name="Xiong L."/>
        </authorList>
    </citation>
    <scope>NUCLEOTIDE SEQUENCE [LARGE SCALE GENOMIC DNA]</scope>
    <source>
        <strain evidence="12 13">YIM 133296</strain>
    </source>
</reference>
<dbReference type="NCBIfam" id="NF010496">
    <property type="entry name" value="PRK13915.1"/>
    <property type="match status" value="1"/>
</dbReference>
<dbReference type="PANTHER" id="PTHR48090">
    <property type="entry name" value="UNDECAPRENYL-PHOSPHATE 4-DEOXY-4-FORMAMIDO-L-ARABINOSE TRANSFERASE-RELATED"/>
    <property type="match status" value="1"/>
</dbReference>
<keyword evidence="4 12" id="KW-0328">Glycosyltransferase</keyword>
<gene>
    <name evidence="12" type="ORF">P4R38_17315</name>
</gene>
<evidence type="ECO:0000256" key="5">
    <source>
        <dbReference type="ARBA" id="ARBA00022679"/>
    </source>
</evidence>
<comment type="cofactor">
    <cofactor evidence="2">
        <name>Mg(2+)</name>
        <dbReference type="ChEBI" id="CHEBI:18420"/>
    </cofactor>
</comment>
<dbReference type="EMBL" id="JAROAV010000045">
    <property type="protein sequence ID" value="MDF8266010.1"/>
    <property type="molecule type" value="Genomic_DNA"/>
</dbReference>
<accession>A0ABT6CAU1</accession>
<dbReference type="GO" id="GO:0016757">
    <property type="term" value="F:glycosyltransferase activity"/>
    <property type="evidence" value="ECO:0007669"/>
    <property type="project" value="UniProtKB-KW"/>
</dbReference>
<dbReference type="Proteomes" id="UP001528912">
    <property type="component" value="Unassembled WGS sequence"/>
</dbReference>
<keyword evidence="5 12" id="KW-0808">Transferase</keyword>
<evidence type="ECO:0000256" key="1">
    <source>
        <dbReference type="ARBA" id="ARBA00001936"/>
    </source>
</evidence>
<comment type="caution">
    <text evidence="12">The sequence shown here is derived from an EMBL/GenBank/DDBJ whole genome shotgun (WGS) entry which is preliminary data.</text>
</comment>
<evidence type="ECO:0000259" key="11">
    <source>
        <dbReference type="Pfam" id="PF00535"/>
    </source>
</evidence>
<dbReference type="Pfam" id="PF00535">
    <property type="entry name" value="Glycos_transf_2"/>
    <property type="match status" value="1"/>
</dbReference>
<evidence type="ECO:0000256" key="2">
    <source>
        <dbReference type="ARBA" id="ARBA00001946"/>
    </source>
</evidence>
<evidence type="ECO:0000313" key="13">
    <source>
        <dbReference type="Proteomes" id="UP001528912"/>
    </source>
</evidence>
<comment type="catalytic activity">
    <reaction evidence="9">
        <text>(2R)-3-phosphoglycerate + UDP-alpha-D-glucose = (2R)-2-O-(alpha-D-glucopyranosyl)-3-phospho-glycerate + UDP + H(+)</text>
        <dbReference type="Rhea" id="RHEA:31319"/>
        <dbReference type="ChEBI" id="CHEBI:15378"/>
        <dbReference type="ChEBI" id="CHEBI:58223"/>
        <dbReference type="ChEBI" id="CHEBI:58272"/>
        <dbReference type="ChEBI" id="CHEBI:58885"/>
        <dbReference type="ChEBI" id="CHEBI:62600"/>
        <dbReference type="EC" id="2.4.1.266"/>
    </reaction>
    <physiologicalReaction direction="left-to-right" evidence="9">
        <dbReference type="Rhea" id="RHEA:31320"/>
    </physiologicalReaction>
</comment>
<evidence type="ECO:0000256" key="6">
    <source>
        <dbReference type="ARBA" id="ARBA00022842"/>
    </source>
</evidence>
<dbReference type="InterPro" id="IPR029044">
    <property type="entry name" value="Nucleotide-diphossugar_trans"/>
</dbReference>
<evidence type="ECO:0000256" key="4">
    <source>
        <dbReference type="ARBA" id="ARBA00022676"/>
    </source>
</evidence>
<evidence type="ECO:0000256" key="3">
    <source>
        <dbReference type="ARBA" id="ARBA00006739"/>
    </source>
</evidence>